<protein>
    <submittedName>
        <fullName evidence="1">Uncharacterized protein</fullName>
    </submittedName>
</protein>
<name>A0ACA9Y4T5_9ASCO</name>
<comment type="caution">
    <text evidence="1">The sequence shown here is derived from an EMBL/GenBank/DDBJ whole genome shotgun (WGS) entry which is preliminary data.</text>
</comment>
<evidence type="ECO:0000313" key="1">
    <source>
        <dbReference type="EMBL" id="CAH6719925.1"/>
    </source>
</evidence>
<dbReference type="EMBL" id="CALSDN010000003">
    <property type="protein sequence ID" value="CAH6719925.1"/>
    <property type="molecule type" value="Genomic_DNA"/>
</dbReference>
<dbReference type="Proteomes" id="UP001152531">
    <property type="component" value="Unassembled WGS sequence"/>
</dbReference>
<reference evidence="1" key="1">
    <citation type="submission" date="2022-06" db="EMBL/GenBank/DDBJ databases">
        <authorList>
            <person name="Legras J.-L."/>
            <person name="Devillers H."/>
            <person name="Grondin C."/>
        </authorList>
    </citation>
    <scope>NUCLEOTIDE SEQUENCE</scope>
    <source>
        <strain evidence="1">CLIB 1444</strain>
    </source>
</reference>
<keyword evidence="2" id="KW-1185">Reference proteome</keyword>
<proteinExistence type="predicted"/>
<accession>A0ACA9Y4T5</accession>
<gene>
    <name evidence="1" type="ORF">CLIB1444_03S00540</name>
</gene>
<evidence type="ECO:0000313" key="2">
    <source>
        <dbReference type="Proteomes" id="UP001152531"/>
    </source>
</evidence>
<organism evidence="1 2">
    <name type="scientific">[Candida] jaroonii</name>
    <dbReference type="NCBI Taxonomy" id="467808"/>
    <lineage>
        <taxon>Eukaryota</taxon>
        <taxon>Fungi</taxon>
        <taxon>Dikarya</taxon>
        <taxon>Ascomycota</taxon>
        <taxon>Saccharomycotina</taxon>
        <taxon>Pichiomycetes</taxon>
        <taxon>Debaryomycetaceae</taxon>
        <taxon>Yamadazyma</taxon>
    </lineage>
</organism>
<sequence>MVVVIDGMVMGNSPEGEILNAAMNYNKLINVYQNLRLDHLAKGDVYESDDNVRNFISFGIRRFMYFIDALMNDESANPNSMTFPIDILFAWNVFLLNPKAYNTFLKSHGFEKFLMVPFPLNNLARFMTQDLNYYPSQGVYEFEGFMNKYYTEKKLGRFAFTETEFDQTIVFCPSCSEFFYTQFNDVCIPKFSVSEKCGCGYEVNHANLRWVKLKSDCESGFLSSNNFSDVNATNIANIKKLVLDSPIQDINTFISSNKSMLSTSEISILVAYSKFNPHQLIPGFAIMEDLIPSAFRYTRFCDKFFELELIANPFATMTYMKAQQKYFKFTQLFGRDVVPTLEVEFIWQVYKLNHYQYIRNGIYDYDVMDGNKLIDCFKNTCSLYKARFSEDFSECPCKICSTTRTKSSSLKSKFKMTKLLKIPGTQEIIATPRDAERYSNSHIDFQKSVKYNTTQLLGYEWEGDLNQFPPTLNPVIKMG</sequence>